<dbReference type="EMBL" id="PDYF01000007">
    <property type="protein sequence ID" value="PHU36125.1"/>
    <property type="molecule type" value="Genomic_DNA"/>
</dbReference>
<comment type="subcellular location">
    <subcellularLocation>
        <location evidence="1 16 17">Cytoplasm</location>
    </subcellularLocation>
</comment>
<dbReference type="SUPFAM" id="SSF52540">
    <property type="entry name" value="P-loop containing nucleoside triphosphate hydrolases"/>
    <property type="match status" value="1"/>
</dbReference>
<keyword evidence="21" id="KW-1185">Reference proteome</keyword>
<keyword evidence="8 16" id="KW-0808">Transferase</keyword>
<reference evidence="20" key="2">
    <citation type="submission" date="2017-10" db="EMBL/GenBank/DDBJ databases">
        <authorList>
            <person name="Banno H."/>
            <person name="Chua N.-H."/>
        </authorList>
    </citation>
    <scope>NUCLEOTIDE SEQUENCE [LARGE SCALE GENOMIC DNA]</scope>
    <source>
        <strain evidence="20">JK10</strain>
        <strain evidence="19">JK626</strain>
    </source>
</reference>
<feature type="domain" description="Phosphoribulokinase/uridine kinase" evidence="18">
    <location>
        <begin position="7"/>
        <end position="189"/>
    </location>
</feature>
<evidence type="ECO:0000256" key="15">
    <source>
        <dbReference type="ARBA" id="ARBA00048909"/>
    </source>
</evidence>
<proteinExistence type="inferred from homology"/>
<keyword evidence="11 16" id="KW-0067">ATP-binding</keyword>
<dbReference type="GO" id="GO:0044206">
    <property type="term" value="P:UMP salvage"/>
    <property type="evidence" value="ECO:0007669"/>
    <property type="project" value="UniProtKB-UniRule"/>
</dbReference>
<organism evidence="20 21">
    <name type="scientific">Pseudobutyrivibrio ruminis</name>
    <dbReference type="NCBI Taxonomy" id="46206"/>
    <lineage>
        <taxon>Bacteria</taxon>
        <taxon>Bacillati</taxon>
        <taxon>Bacillota</taxon>
        <taxon>Clostridia</taxon>
        <taxon>Lachnospirales</taxon>
        <taxon>Lachnospiraceae</taxon>
        <taxon>Pseudobutyrivibrio</taxon>
    </lineage>
</organism>
<protein>
    <recommendedName>
        <fullName evidence="6 16">Uridine kinase</fullName>
        <ecNumber evidence="5 16">2.7.1.48</ecNumber>
    </recommendedName>
    <alternativeName>
        <fullName evidence="12 16">Cytidine monophosphokinase</fullName>
    </alternativeName>
    <alternativeName>
        <fullName evidence="13 16">Uridine monophosphokinase</fullName>
    </alternativeName>
</protein>
<dbReference type="Gene3D" id="3.40.50.300">
    <property type="entry name" value="P-loop containing nucleotide triphosphate hydrolases"/>
    <property type="match status" value="1"/>
</dbReference>
<sequence>MSEKICVLGVAGGSASGKTTIINKLQDYFGEDIAVISHDAYYKAHPDMTLEERSHLNYDHPDSFESDRMAEDVRKLIKGYAIDMPVYDYVVHNRSEETVRIEPKTVIVMEGILILENKELRDLMDIKIFVDTDADERLMRRIKRDMIERGRSIESIIDQYSQTVKPMHEEFVEPSKKYADIIIPRGGENAAGLDMLITYMTKKLHAEL</sequence>
<comment type="catalytic activity">
    <reaction evidence="14 17">
        <text>cytidine + ATP = CMP + ADP + H(+)</text>
        <dbReference type="Rhea" id="RHEA:24674"/>
        <dbReference type="ChEBI" id="CHEBI:15378"/>
        <dbReference type="ChEBI" id="CHEBI:17562"/>
        <dbReference type="ChEBI" id="CHEBI:30616"/>
        <dbReference type="ChEBI" id="CHEBI:60377"/>
        <dbReference type="ChEBI" id="CHEBI:456216"/>
        <dbReference type="EC" id="2.7.1.48"/>
    </reaction>
</comment>
<dbReference type="HAMAP" id="MF_00551">
    <property type="entry name" value="Uridine_kinase"/>
    <property type="match status" value="1"/>
</dbReference>
<evidence type="ECO:0000256" key="11">
    <source>
        <dbReference type="ARBA" id="ARBA00022840"/>
    </source>
</evidence>
<dbReference type="GO" id="GO:0005524">
    <property type="term" value="F:ATP binding"/>
    <property type="evidence" value="ECO:0007669"/>
    <property type="project" value="UniProtKB-UniRule"/>
</dbReference>
<evidence type="ECO:0000256" key="14">
    <source>
        <dbReference type="ARBA" id="ARBA00047436"/>
    </source>
</evidence>
<dbReference type="UniPathway" id="UPA00579">
    <property type="reaction ID" value="UER00640"/>
</dbReference>
<dbReference type="InterPro" id="IPR027417">
    <property type="entry name" value="P-loop_NTPase"/>
</dbReference>
<evidence type="ECO:0000256" key="12">
    <source>
        <dbReference type="ARBA" id="ARBA00030641"/>
    </source>
</evidence>
<dbReference type="Proteomes" id="UP000224317">
    <property type="component" value="Unassembled WGS sequence"/>
</dbReference>
<dbReference type="CDD" id="cd02023">
    <property type="entry name" value="UMPK"/>
    <property type="match status" value="1"/>
</dbReference>
<evidence type="ECO:0000313" key="19">
    <source>
        <dbReference type="EMBL" id="PHU36125.1"/>
    </source>
</evidence>
<evidence type="ECO:0000256" key="17">
    <source>
        <dbReference type="RuleBase" id="RU003825"/>
    </source>
</evidence>
<evidence type="ECO:0000256" key="10">
    <source>
        <dbReference type="ARBA" id="ARBA00022777"/>
    </source>
</evidence>
<dbReference type="EC" id="2.7.1.48" evidence="5 16"/>
<comment type="pathway">
    <text evidence="3 16 17">Pyrimidine metabolism; CTP biosynthesis via salvage pathway; CTP from cytidine: step 1/3.</text>
</comment>
<dbReference type="AlphaFoldDB" id="A0A2G3E8I0"/>
<evidence type="ECO:0000313" key="21">
    <source>
        <dbReference type="Proteomes" id="UP000224317"/>
    </source>
</evidence>
<evidence type="ECO:0000256" key="13">
    <source>
        <dbReference type="ARBA" id="ARBA00031452"/>
    </source>
</evidence>
<gene>
    <name evidence="16" type="primary">udk</name>
    <name evidence="20" type="ORF">CSX00_11245</name>
    <name evidence="19" type="ORF">CSX01_02505</name>
</gene>
<evidence type="ECO:0000256" key="1">
    <source>
        <dbReference type="ARBA" id="ARBA00004496"/>
    </source>
</evidence>
<evidence type="ECO:0000313" key="20">
    <source>
        <dbReference type="EMBL" id="PHU39423.1"/>
    </source>
</evidence>
<comment type="similarity">
    <text evidence="4 16 17">Belongs to the uridine kinase family.</text>
</comment>
<dbReference type="PRINTS" id="PR00988">
    <property type="entry name" value="URIDINKINASE"/>
</dbReference>
<dbReference type="Proteomes" id="UP000225889">
    <property type="component" value="Unassembled WGS sequence"/>
</dbReference>
<evidence type="ECO:0000256" key="8">
    <source>
        <dbReference type="ARBA" id="ARBA00022679"/>
    </source>
</evidence>
<evidence type="ECO:0000256" key="2">
    <source>
        <dbReference type="ARBA" id="ARBA00004690"/>
    </source>
</evidence>
<name>A0A2G3E8I0_9FIRM</name>
<evidence type="ECO:0000256" key="6">
    <source>
        <dbReference type="ARBA" id="ARBA00021478"/>
    </source>
</evidence>
<dbReference type="EMBL" id="PDYH01000049">
    <property type="protein sequence ID" value="PHU39423.1"/>
    <property type="molecule type" value="Genomic_DNA"/>
</dbReference>
<dbReference type="PANTHER" id="PTHR10285">
    <property type="entry name" value="URIDINE KINASE"/>
    <property type="match status" value="1"/>
</dbReference>
<evidence type="ECO:0000256" key="9">
    <source>
        <dbReference type="ARBA" id="ARBA00022741"/>
    </source>
</evidence>
<dbReference type="InterPro" id="IPR000764">
    <property type="entry name" value="Uridine_kinase-like"/>
</dbReference>
<dbReference type="NCBIfam" id="TIGR00235">
    <property type="entry name" value="udk"/>
    <property type="match status" value="1"/>
</dbReference>
<dbReference type="InterPro" id="IPR006083">
    <property type="entry name" value="PRK/URK"/>
</dbReference>
<dbReference type="RefSeq" id="WP_090152232.1">
    <property type="nucleotide sequence ID" value="NZ_PDYF01000007.1"/>
</dbReference>
<dbReference type="GO" id="GO:0005737">
    <property type="term" value="C:cytoplasm"/>
    <property type="evidence" value="ECO:0007669"/>
    <property type="project" value="UniProtKB-SubCell"/>
</dbReference>
<dbReference type="GO" id="GO:0044211">
    <property type="term" value="P:CTP salvage"/>
    <property type="evidence" value="ECO:0007669"/>
    <property type="project" value="UniProtKB-UniRule"/>
</dbReference>
<dbReference type="NCBIfam" id="NF004018">
    <property type="entry name" value="PRK05480.1"/>
    <property type="match status" value="1"/>
</dbReference>
<comment type="catalytic activity">
    <reaction evidence="15 16 17">
        <text>uridine + ATP = UMP + ADP + H(+)</text>
        <dbReference type="Rhea" id="RHEA:16825"/>
        <dbReference type="ChEBI" id="CHEBI:15378"/>
        <dbReference type="ChEBI" id="CHEBI:16704"/>
        <dbReference type="ChEBI" id="CHEBI:30616"/>
        <dbReference type="ChEBI" id="CHEBI:57865"/>
        <dbReference type="ChEBI" id="CHEBI:456216"/>
        <dbReference type="EC" id="2.7.1.48"/>
    </reaction>
</comment>
<keyword evidence="7 16" id="KW-0963">Cytoplasm</keyword>
<dbReference type="UniPathway" id="UPA00574">
    <property type="reaction ID" value="UER00637"/>
</dbReference>
<comment type="caution">
    <text evidence="20">The sequence shown here is derived from an EMBL/GenBank/DDBJ whole genome shotgun (WGS) entry which is preliminary data.</text>
</comment>
<comment type="pathway">
    <text evidence="2 16 17">Pyrimidine metabolism; UMP biosynthesis via salvage pathway; UMP from uridine: step 1/1.</text>
</comment>
<evidence type="ECO:0000256" key="4">
    <source>
        <dbReference type="ARBA" id="ARBA00005408"/>
    </source>
</evidence>
<keyword evidence="10 16" id="KW-0418">Kinase</keyword>
<feature type="binding site" evidence="16">
    <location>
        <begin position="12"/>
        <end position="19"/>
    </location>
    <ligand>
        <name>ATP</name>
        <dbReference type="ChEBI" id="CHEBI:30616"/>
    </ligand>
</feature>
<evidence type="ECO:0000256" key="5">
    <source>
        <dbReference type="ARBA" id="ARBA00012137"/>
    </source>
</evidence>
<dbReference type="Pfam" id="PF00485">
    <property type="entry name" value="PRK"/>
    <property type="match status" value="1"/>
</dbReference>
<evidence type="ECO:0000256" key="16">
    <source>
        <dbReference type="HAMAP-Rule" id="MF_00551"/>
    </source>
</evidence>
<keyword evidence="9 16" id="KW-0547">Nucleotide-binding</keyword>
<reference evidence="20" key="1">
    <citation type="submission" date="2017-10" db="EMBL/GenBank/DDBJ databases">
        <title>Resolving the taxonomy of Roseburia spp., Eubacterium rectale and Agathobacter spp. through phylogenomic analysis.</title>
        <authorList>
            <person name="Sheridan P.O."/>
            <person name="Walker A.W."/>
            <person name="Duncan S.H."/>
            <person name="Scott K.P."/>
            <person name="Toole P.W.O."/>
            <person name="Luis P."/>
            <person name="Flint H.J."/>
        </authorList>
    </citation>
    <scope>NUCLEOTIDE SEQUENCE [LARGE SCALE GENOMIC DNA]</scope>
    <source>
        <strain evidence="20">JK10</strain>
        <strain evidence="19">JK626</strain>
    </source>
</reference>
<evidence type="ECO:0000256" key="7">
    <source>
        <dbReference type="ARBA" id="ARBA00022490"/>
    </source>
</evidence>
<dbReference type="GO" id="GO:0004849">
    <property type="term" value="F:uridine kinase activity"/>
    <property type="evidence" value="ECO:0007669"/>
    <property type="project" value="UniProtKB-UniRule"/>
</dbReference>
<dbReference type="InterPro" id="IPR026008">
    <property type="entry name" value="Uridine_kinase"/>
</dbReference>
<evidence type="ECO:0000259" key="18">
    <source>
        <dbReference type="Pfam" id="PF00485"/>
    </source>
</evidence>
<dbReference type="STRING" id="46206.SAMN02910377_02310"/>
<accession>A0A2G3E8I0</accession>
<evidence type="ECO:0000256" key="3">
    <source>
        <dbReference type="ARBA" id="ARBA00004784"/>
    </source>
</evidence>